<dbReference type="NCBIfam" id="TIGR03652">
    <property type="entry name" value="FeS_repair_RIC"/>
    <property type="match status" value="1"/>
</dbReference>
<evidence type="ECO:0000256" key="3">
    <source>
        <dbReference type="ARBA" id="ARBA00022723"/>
    </source>
</evidence>
<sequence length="237" mass="27823">MNYLEMTIGEIVADNFNYSTVFSQFNIDFCCRGHRRLQVVIQEKNIDEKALIQALKQSVEIQEQCINFKEWPLALLVDYVTKYHHAKIREQGPKLLKLCHKVASVHGEMHPELIQVASLFENSLQDLFSHLMKEDNILFPEVYQLAGETPTLNNSCFPTIEMPINVMMQEHDTEGERFREIAALTDQYHVPDDACQSYRLMMHQLKQFEKELHEHIHVENNIIFPEAIRRERALRAQ</sequence>
<dbReference type="Gene3D" id="1.20.120.520">
    <property type="entry name" value="nmb1532 protein domain like"/>
    <property type="match status" value="1"/>
</dbReference>
<keyword evidence="2" id="KW-0963">Cytoplasm</keyword>
<protein>
    <submittedName>
        <fullName evidence="6">Iron-sulfur cluster repair di-iron protein</fullName>
    </submittedName>
</protein>
<reference evidence="6 7" key="1">
    <citation type="submission" date="2022-03" db="EMBL/GenBank/DDBJ databases">
        <title>Ignatzschineria rhizosphaerae HR5S32.</title>
        <authorList>
            <person name="Sun J.Q."/>
            <person name="Feng J.Y."/>
        </authorList>
    </citation>
    <scope>NUCLEOTIDE SEQUENCE [LARGE SCALE GENOMIC DNA]</scope>
    <source>
        <strain evidence="6 7">HR5S32</strain>
    </source>
</reference>
<gene>
    <name evidence="6" type="primary">ric</name>
    <name evidence="6" type="ORF">MMG00_04630</name>
</gene>
<comment type="subcellular location">
    <subcellularLocation>
        <location evidence="1">Cytoplasm</location>
    </subcellularLocation>
</comment>
<dbReference type="InterPro" id="IPR012312">
    <property type="entry name" value="Hemerythrin-like"/>
</dbReference>
<feature type="domain" description="Hemerythrin-like" evidence="5">
    <location>
        <begin position="82"/>
        <end position="226"/>
    </location>
</feature>
<evidence type="ECO:0000256" key="1">
    <source>
        <dbReference type="ARBA" id="ARBA00004496"/>
    </source>
</evidence>
<organism evidence="6 7">
    <name type="scientific">Ignatzschineria rhizosphaerae</name>
    <dbReference type="NCBI Taxonomy" id="2923279"/>
    <lineage>
        <taxon>Bacteria</taxon>
        <taxon>Pseudomonadati</taxon>
        <taxon>Pseudomonadota</taxon>
        <taxon>Gammaproteobacteria</taxon>
        <taxon>Cardiobacteriales</taxon>
        <taxon>Ignatzschineriaceae</taxon>
        <taxon>Ignatzschineria</taxon>
    </lineage>
</organism>
<name>A0ABY3X2M0_9GAMM</name>
<keyword evidence="7" id="KW-1185">Reference proteome</keyword>
<dbReference type="EMBL" id="CP093379">
    <property type="protein sequence ID" value="UNM97138.1"/>
    <property type="molecule type" value="Genomic_DNA"/>
</dbReference>
<evidence type="ECO:0000313" key="6">
    <source>
        <dbReference type="EMBL" id="UNM97138.1"/>
    </source>
</evidence>
<dbReference type="RefSeq" id="WP_242152064.1">
    <property type="nucleotide sequence ID" value="NZ_CP093379.1"/>
</dbReference>
<accession>A0ABY3X2M0</accession>
<dbReference type="InterPro" id="IPR019903">
    <property type="entry name" value="RIC_family"/>
</dbReference>
<dbReference type="PANTHER" id="PTHR36438">
    <property type="entry name" value="IRON-SULFUR CLUSTER REPAIR PROTEIN YTFE"/>
    <property type="match status" value="1"/>
</dbReference>
<evidence type="ECO:0000313" key="7">
    <source>
        <dbReference type="Proteomes" id="UP000829542"/>
    </source>
</evidence>
<evidence type="ECO:0000256" key="4">
    <source>
        <dbReference type="ARBA" id="ARBA00023004"/>
    </source>
</evidence>
<keyword evidence="4" id="KW-0408">Iron</keyword>
<dbReference type="Proteomes" id="UP000829542">
    <property type="component" value="Chromosome"/>
</dbReference>
<evidence type="ECO:0000256" key="2">
    <source>
        <dbReference type="ARBA" id="ARBA00022490"/>
    </source>
</evidence>
<dbReference type="PANTHER" id="PTHR36438:SF1">
    <property type="entry name" value="IRON-SULFUR CLUSTER REPAIR PROTEIN YTFE"/>
    <property type="match status" value="1"/>
</dbReference>
<evidence type="ECO:0000259" key="5">
    <source>
        <dbReference type="Pfam" id="PF01814"/>
    </source>
</evidence>
<proteinExistence type="predicted"/>
<dbReference type="Pfam" id="PF01814">
    <property type="entry name" value="Hemerythrin"/>
    <property type="match status" value="1"/>
</dbReference>
<dbReference type="Pfam" id="PF04405">
    <property type="entry name" value="ScdA_N"/>
    <property type="match status" value="1"/>
</dbReference>
<keyword evidence="3" id="KW-0479">Metal-binding</keyword>